<keyword evidence="3 7" id="KW-0694">RNA-binding</keyword>
<keyword evidence="4 7" id="KW-0689">Ribosomal protein</keyword>
<dbReference type="PANTHER" id="PTHR12899">
    <property type="entry name" value="39S RIBOSOMAL PROTEIN L18, MITOCHONDRIAL"/>
    <property type="match status" value="1"/>
</dbReference>
<dbReference type="PANTHER" id="PTHR12899:SF3">
    <property type="entry name" value="LARGE RIBOSOMAL SUBUNIT PROTEIN UL18M"/>
    <property type="match status" value="1"/>
</dbReference>
<evidence type="ECO:0000256" key="5">
    <source>
        <dbReference type="ARBA" id="ARBA00023274"/>
    </source>
</evidence>
<dbReference type="EMBL" id="MHIS01000003">
    <property type="protein sequence ID" value="OGY56932.1"/>
    <property type="molecule type" value="Genomic_DNA"/>
</dbReference>
<evidence type="ECO:0000256" key="1">
    <source>
        <dbReference type="ARBA" id="ARBA00007116"/>
    </source>
</evidence>
<dbReference type="InterPro" id="IPR057268">
    <property type="entry name" value="Ribosomal_L18"/>
</dbReference>
<dbReference type="InterPro" id="IPR004389">
    <property type="entry name" value="Ribosomal_uL18_bac-type"/>
</dbReference>
<name>A0A1G1YX34_9BACT</name>
<dbReference type="InterPro" id="IPR005484">
    <property type="entry name" value="Ribosomal_uL18_bac/plant/anim"/>
</dbReference>
<dbReference type="Pfam" id="PF00861">
    <property type="entry name" value="Ribosomal_L18p"/>
    <property type="match status" value="1"/>
</dbReference>
<evidence type="ECO:0000256" key="3">
    <source>
        <dbReference type="ARBA" id="ARBA00022884"/>
    </source>
</evidence>
<dbReference type="AlphaFoldDB" id="A0A1G1YX34"/>
<dbReference type="HAMAP" id="MF_01337_B">
    <property type="entry name" value="Ribosomal_uL18_B"/>
    <property type="match status" value="1"/>
</dbReference>
<accession>A0A1G1YX34</accession>
<evidence type="ECO:0000256" key="7">
    <source>
        <dbReference type="HAMAP-Rule" id="MF_01337"/>
    </source>
</evidence>
<dbReference type="GO" id="GO:0008097">
    <property type="term" value="F:5S rRNA binding"/>
    <property type="evidence" value="ECO:0007669"/>
    <property type="project" value="TreeGrafter"/>
</dbReference>
<protein>
    <recommendedName>
        <fullName evidence="6 7">Large ribosomal subunit protein uL18</fullName>
    </recommendedName>
</protein>
<organism evidence="8 9">
    <name type="scientific">Candidatus Colwellbacteria bacterium GWA2_46_10</name>
    <dbReference type="NCBI Taxonomy" id="1797684"/>
    <lineage>
        <taxon>Bacteria</taxon>
        <taxon>Candidatus Colwelliibacteriota</taxon>
    </lineage>
</organism>
<dbReference type="GO" id="GO:0006412">
    <property type="term" value="P:translation"/>
    <property type="evidence" value="ECO:0007669"/>
    <property type="project" value="UniProtKB-UniRule"/>
</dbReference>
<keyword evidence="5 7" id="KW-0687">Ribonucleoprotein</keyword>
<evidence type="ECO:0000313" key="9">
    <source>
        <dbReference type="Proteomes" id="UP000178179"/>
    </source>
</evidence>
<dbReference type="Proteomes" id="UP000178179">
    <property type="component" value="Unassembled WGS sequence"/>
</dbReference>
<dbReference type="Gene3D" id="3.30.420.100">
    <property type="match status" value="1"/>
</dbReference>
<evidence type="ECO:0000313" key="8">
    <source>
        <dbReference type="EMBL" id="OGY56932.1"/>
    </source>
</evidence>
<reference evidence="8 9" key="1">
    <citation type="journal article" date="2016" name="Nat. Commun.">
        <title>Thousands of microbial genomes shed light on interconnected biogeochemical processes in an aquifer system.</title>
        <authorList>
            <person name="Anantharaman K."/>
            <person name="Brown C.T."/>
            <person name="Hug L.A."/>
            <person name="Sharon I."/>
            <person name="Castelle C.J."/>
            <person name="Probst A.J."/>
            <person name="Thomas B.C."/>
            <person name="Singh A."/>
            <person name="Wilkins M.J."/>
            <person name="Karaoz U."/>
            <person name="Brodie E.L."/>
            <person name="Williams K.H."/>
            <person name="Hubbard S.S."/>
            <person name="Banfield J.F."/>
        </authorList>
    </citation>
    <scope>NUCLEOTIDE SEQUENCE [LARGE SCALE GENOMIC DNA]</scope>
</reference>
<dbReference type="SUPFAM" id="SSF53137">
    <property type="entry name" value="Translational machinery components"/>
    <property type="match status" value="1"/>
</dbReference>
<evidence type="ECO:0000256" key="6">
    <source>
        <dbReference type="ARBA" id="ARBA00035197"/>
    </source>
</evidence>
<proteinExistence type="inferred from homology"/>
<sequence length="113" mass="12660">MNRNIQKILRGRRVRAKIRGTAERPRLTVFRSNRSIELQLINDVEGKTLVMATTKEVKTAKGKTQASEEAGKLIATRAIKAGFKRAVFDRGHYRYHGRVKAAVDGAREAGLEV</sequence>
<comment type="subunit">
    <text evidence="7">Part of the 50S ribosomal subunit; part of the 5S rRNA/L5/L18/L25 subcomplex. Contacts the 5S and 23S rRNAs.</text>
</comment>
<dbReference type="NCBIfam" id="TIGR00060">
    <property type="entry name" value="L18_bact"/>
    <property type="match status" value="1"/>
</dbReference>
<dbReference type="CDD" id="cd00432">
    <property type="entry name" value="Ribosomal_L18_L5e"/>
    <property type="match status" value="1"/>
</dbReference>
<dbReference type="GO" id="GO:0003735">
    <property type="term" value="F:structural constituent of ribosome"/>
    <property type="evidence" value="ECO:0007669"/>
    <property type="project" value="InterPro"/>
</dbReference>
<evidence type="ECO:0000256" key="2">
    <source>
        <dbReference type="ARBA" id="ARBA00022730"/>
    </source>
</evidence>
<keyword evidence="2 7" id="KW-0699">rRNA-binding</keyword>
<evidence type="ECO:0000256" key="4">
    <source>
        <dbReference type="ARBA" id="ARBA00022980"/>
    </source>
</evidence>
<comment type="function">
    <text evidence="7">This is one of the proteins that bind and probably mediate the attachment of the 5S RNA into the large ribosomal subunit, where it forms part of the central protuberance.</text>
</comment>
<gene>
    <name evidence="7" type="primary">rplR</name>
    <name evidence="8" type="ORF">A2119_02285</name>
</gene>
<dbReference type="GO" id="GO:0022625">
    <property type="term" value="C:cytosolic large ribosomal subunit"/>
    <property type="evidence" value="ECO:0007669"/>
    <property type="project" value="TreeGrafter"/>
</dbReference>
<comment type="caution">
    <text evidence="8">The sequence shown here is derived from an EMBL/GenBank/DDBJ whole genome shotgun (WGS) entry which is preliminary data.</text>
</comment>
<comment type="similarity">
    <text evidence="1 7">Belongs to the universal ribosomal protein uL18 family.</text>
</comment>